<dbReference type="PANTHER" id="PTHR43215">
    <property type="entry name" value="RADIAL SPOKE HEAD 1 HOMOLOG"/>
    <property type="match status" value="1"/>
</dbReference>
<keyword evidence="1" id="KW-0677">Repeat</keyword>
<evidence type="ECO:0008006" key="3">
    <source>
        <dbReference type="Google" id="ProtNLM"/>
    </source>
</evidence>
<dbReference type="EMBL" id="HBIA01000723">
    <property type="protein sequence ID" value="CAE0228597.1"/>
    <property type="molecule type" value="Transcribed_RNA"/>
</dbReference>
<dbReference type="Pfam" id="PF02493">
    <property type="entry name" value="MORN"/>
    <property type="match status" value="3"/>
</dbReference>
<dbReference type="SUPFAM" id="SSF82185">
    <property type="entry name" value="Histone H3 K4-specific methyltransferase SET7/9 N-terminal domain"/>
    <property type="match status" value="1"/>
</dbReference>
<sequence>MIYTDEKQAGDIYSGQWKEGKKDGNGTYIFKKTGMKYVGTFKNGQLVKGKWLYPNGTYFEGTFDNNQPKGHGQWHFVNGNVVQGDYTQIKRADVEQDDLIKLSWKTTSDITAPVSQ</sequence>
<gene>
    <name evidence="2" type="ORF">SRAS04492_LOCUS381</name>
</gene>
<dbReference type="SMART" id="SM00698">
    <property type="entry name" value="MORN"/>
    <property type="match status" value="2"/>
</dbReference>
<accession>A0A7S3CK30</accession>
<organism evidence="2">
    <name type="scientific">Strombidium rassoulzadegani</name>
    <dbReference type="NCBI Taxonomy" id="1082188"/>
    <lineage>
        <taxon>Eukaryota</taxon>
        <taxon>Sar</taxon>
        <taxon>Alveolata</taxon>
        <taxon>Ciliophora</taxon>
        <taxon>Intramacronucleata</taxon>
        <taxon>Spirotrichea</taxon>
        <taxon>Oligotrichia</taxon>
        <taxon>Strombidiidae</taxon>
        <taxon>Strombidium</taxon>
    </lineage>
</organism>
<reference evidence="2" key="1">
    <citation type="submission" date="2021-01" db="EMBL/GenBank/DDBJ databases">
        <authorList>
            <person name="Corre E."/>
            <person name="Pelletier E."/>
            <person name="Niang G."/>
            <person name="Scheremetjew M."/>
            <person name="Finn R."/>
            <person name="Kale V."/>
            <person name="Holt S."/>
            <person name="Cochrane G."/>
            <person name="Meng A."/>
            <person name="Brown T."/>
            <person name="Cohen L."/>
        </authorList>
    </citation>
    <scope>NUCLEOTIDE SEQUENCE</scope>
    <source>
        <strain evidence="2">Ras09</strain>
    </source>
</reference>
<evidence type="ECO:0000256" key="1">
    <source>
        <dbReference type="ARBA" id="ARBA00022737"/>
    </source>
</evidence>
<proteinExistence type="predicted"/>
<dbReference type="AlphaFoldDB" id="A0A7S3CK30"/>
<dbReference type="Gene3D" id="2.20.110.10">
    <property type="entry name" value="Histone H3 K4-specific methyltransferase SET7/9 N-terminal domain"/>
    <property type="match status" value="1"/>
</dbReference>
<evidence type="ECO:0000313" key="2">
    <source>
        <dbReference type="EMBL" id="CAE0228597.1"/>
    </source>
</evidence>
<dbReference type="PANTHER" id="PTHR43215:SF14">
    <property type="entry name" value="RADIAL SPOKE HEAD 1 HOMOLOG"/>
    <property type="match status" value="1"/>
</dbReference>
<protein>
    <recommendedName>
        <fullName evidence="3">MORN repeat protein</fullName>
    </recommendedName>
</protein>
<name>A0A7S3CK30_9SPIT</name>
<dbReference type="InterPro" id="IPR003409">
    <property type="entry name" value="MORN"/>
</dbReference>